<dbReference type="PROSITE" id="PS51257">
    <property type="entry name" value="PROKAR_LIPOPROTEIN"/>
    <property type="match status" value="1"/>
</dbReference>
<proteinExistence type="predicted"/>
<protein>
    <recommendedName>
        <fullName evidence="4">Lipoprotein</fullName>
    </recommendedName>
</protein>
<evidence type="ECO:0000256" key="1">
    <source>
        <dbReference type="SAM" id="MobiDB-lite"/>
    </source>
</evidence>
<dbReference type="EMBL" id="JBHSAB010000011">
    <property type="protein sequence ID" value="MFC3908718.1"/>
    <property type="molecule type" value="Genomic_DNA"/>
</dbReference>
<keyword evidence="3" id="KW-1185">Reference proteome</keyword>
<comment type="caution">
    <text evidence="2">The sequence shown here is derived from an EMBL/GenBank/DDBJ whole genome shotgun (WGS) entry which is preliminary data.</text>
</comment>
<feature type="compositionally biased region" description="Basic and acidic residues" evidence="1">
    <location>
        <begin position="58"/>
        <end position="94"/>
    </location>
</feature>
<evidence type="ECO:0000313" key="3">
    <source>
        <dbReference type="Proteomes" id="UP001595758"/>
    </source>
</evidence>
<dbReference type="Proteomes" id="UP001595758">
    <property type="component" value="Unassembled WGS sequence"/>
</dbReference>
<evidence type="ECO:0008006" key="4">
    <source>
        <dbReference type="Google" id="ProtNLM"/>
    </source>
</evidence>
<reference evidence="3" key="1">
    <citation type="journal article" date="2019" name="Int. J. Syst. Evol. Microbiol.">
        <title>The Global Catalogue of Microorganisms (GCM) 10K type strain sequencing project: providing services to taxonomists for standard genome sequencing and annotation.</title>
        <authorList>
            <consortium name="The Broad Institute Genomics Platform"/>
            <consortium name="The Broad Institute Genome Sequencing Center for Infectious Disease"/>
            <person name="Wu L."/>
            <person name="Ma J."/>
        </authorList>
    </citation>
    <scope>NUCLEOTIDE SEQUENCE [LARGE SCALE GENOMIC DNA]</scope>
    <source>
        <strain evidence="3">CCUG 59858</strain>
    </source>
</reference>
<name>A0ABV8CEM6_9GAMM</name>
<sequence>MKRMYMSLLFLPLLGACTVGNSYYGYDNRYPYASGYTTHYHETPVQNHALNDQRTVVRKPERHTQRAVRAEQRGSNEVTRHNDVARRSQSHAHD</sequence>
<gene>
    <name evidence="2" type="ORF">ACFORL_06460</name>
</gene>
<accession>A0ABV8CEM6</accession>
<feature type="region of interest" description="Disordered" evidence="1">
    <location>
        <begin position="56"/>
        <end position="94"/>
    </location>
</feature>
<organism evidence="2 3">
    <name type="scientific">Legionella dresdenensis</name>
    <dbReference type="NCBI Taxonomy" id="450200"/>
    <lineage>
        <taxon>Bacteria</taxon>
        <taxon>Pseudomonadati</taxon>
        <taxon>Pseudomonadota</taxon>
        <taxon>Gammaproteobacteria</taxon>
        <taxon>Legionellales</taxon>
        <taxon>Legionellaceae</taxon>
        <taxon>Legionella</taxon>
    </lineage>
</organism>
<evidence type="ECO:0000313" key="2">
    <source>
        <dbReference type="EMBL" id="MFC3908718.1"/>
    </source>
</evidence>
<dbReference type="RefSeq" id="WP_382342257.1">
    <property type="nucleotide sequence ID" value="NZ_JBHSAB010000011.1"/>
</dbReference>